<dbReference type="EC" id="1.1.1.25" evidence="5"/>
<comment type="caution">
    <text evidence="5">The sequence shown here is derived from an EMBL/GenBank/DDBJ whole genome shotgun (WGS) entry which is preliminary data.</text>
</comment>
<dbReference type="InterPro" id="IPR013708">
    <property type="entry name" value="Shikimate_DH-bd_N"/>
</dbReference>
<accession>A0ABN0BIR2</accession>
<protein>
    <submittedName>
        <fullName evidence="5">Shikimate dehydrogenase</fullName>
        <ecNumber evidence="5">1.1.1.25</ecNumber>
    </submittedName>
</protein>
<dbReference type="EMBL" id="CAXIXY010000006">
    <property type="protein sequence ID" value="CAL2091513.1"/>
    <property type="molecule type" value="Genomic_DNA"/>
</dbReference>
<comment type="pathway">
    <text evidence="1">Metabolic intermediate biosynthesis; chorismate biosynthesis; chorismate from D-erythrose 4-phosphate and phosphoenolpyruvate: step 4/7.</text>
</comment>
<keyword evidence="3" id="KW-0057">Aromatic amino acid biosynthesis</keyword>
<dbReference type="Gene3D" id="3.40.50.720">
    <property type="entry name" value="NAD(P)-binding Rossmann-like Domain"/>
    <property type="match status" value="1"/>
</dbReference>
<evidence type="ECO:0000256" key="2">
    <source>
        <dbReference type="ARBA" id="ARBA00023002"/>
    </source>
</evidence>
<sequence length="253" mass="28611">MEIEERTKLFGLLGKNISYSFSRGYFAEKFDLLELTDHKYVNFDLDSIQELTALIQKNKGQLVGFNITIPYKEEVIPFLDKIDKKAAKIGAVNTVRISKKGKLKGFNTDYYGFKESLKPLLKEKHKKALILGTGGASKAVAFALKRMNFEVVFVSRQGTGGDVITYQQLDETVIKEHLLIVNCTPLGTHPNVDNCPAIPYEYIGESHILYDLIYNPAKTLFLQKGEEKGAVIKNGLEMLELQAEKAWQIWQKS</sequence>
<name>A0ABN0BIR2_9FLAO</name>
<dbReference type="SUPFAM" id="SSF51735">
    <property type="entry name" value="NAD(P)-binding Rossmann-fold domains"/>
    <property type="match status" value="1"/>
</dbReference>
<evidence type="ECO:0000259" key="4">
    <source>
        <dbReference type="Pfam" id="PF08501"/>
    </source>
</evidence>
<dbReference type="CDD" id="cd01065">
    <property type="entry name" value="NAD_bind_Shikimate_DH"/>
    <property type="match status" value="1"/>
</dbReference>
<dbReference type="SUPFAM" id="SSF53223">
    <property type="entry name" value="Aminoacid dehydrogenase-like, N-terminal domain"/>
    <property type="match status" value="1"/>
</dbReference>
<keyword evidence="5" id="KW-0808">Transferase</keyword>
<dbReference type="Pfam" id="PF08501">
    <property type="entry name" value="Shikimate_dh_N"/>
    <property type="match status" value="1"/>
</dbReference>
<dbReference type="Gene3D" id="3.40.50.10860">
    <property type="entry name" value="Leucine Dehydrogenase, chain A, domain 1"/>
    <property type="match status" value="1"/>
</dbReference>
<evidence type="ECO:0000313" key="5">
    <source>
        <dbReference type="EMBL" id="CAL2091513.1"/>
    </source>
</evidence>
<dbReference type="InterPro" id="IPR036291">
    <property type="entry name" value="NAD(P)-bd_dom_sf"/>
</dbReference>
<dbReference type="InterPro" id="IPR046346">
    <property type="entry name" value="Aminoacid_DH-like_N_sf"/>
</dbReference>
<feature type="domain" description="Shikimate dehydrogenase substrate binding N-terminal" evidence="4">
    <location>
        <begin position="12"/>
        <end position="95"/>
    </location>
</feature>
<keyword evidence="6" id="KW-1185">Reference proteome</keyword>
<dbReference type="Proteomes" id="UP001497416">
    <property type="component" value="Unassembled WGS sequence"/>
</dbReference>
<evidence type="ECO:0000313" key="6">
    <source>
        <dbReference type="Proteomes" id="UP001497416"/>
    </source>
</evidence>
<keyword evidence="3" id="KW-0028">Amino-acid biosynthesis</keyword>
<proteinExistence type="predicted"/>
<keyword evidence="5" id="KW-0418">Kinase</keyword>
<dbReference type="InterPro" id="IPR022893">
    <property type="entry name" value="Shikimate_DH_fam"/>
</dbReference>
<evidence type="ECO:0000256" key="3">
    <source>
        <dbReference type="ARBA" id="ARBA00023141"/>
    </source>
</evidence>
<evidence type="ECO:0000256" key="1">
    <source>
        <dbReference type="ARBA" id="ARBA00004871"/>
    </source>
</evidence>
<keyword evidence="2 5" id="KW-0560">Oxidoreductase</keyword>
<dbReference type="GO" id="GO:0004764">
    <property type="term" value="F:shikimate 3-dehydrogenase (NADP+) activity"/>
    <property type="evidence" value="ECO:0007669"/>
    <property type="project" value="UniProtKB-EC"/>
</dbReference>
<organism evidence="5 6">
    <name type="scientific">Tenacibaculum platacis</name>
    <dbReference type="NCBI Taxonomy" id="3137852"/>
    <lineage>
        <taxon>Bacteria</taxon>
        <taxon>Pseudomonadati</taxon>
        <taxon>Bacteroidota</taxon>
        <taxon>Flavobacteriia</taxon>
        <taxon>Flavobacteriales</taxon>
        <taxon>Flavobacteriaceae</taxon>
        <taxon>Tenacibaculum</taxon>
    </lineage>
</organism>
<dbReference type="RefSeq" id="WP_348713154.1">
    <property type="nucleotide sequence ID" value="NZ_CAXIXY010000006.1"/>
</dbReference>
<reference evidence="5 6" key="1">
    <citation type="submission" date="2024-05" db="EMBL/GenBank/DDBJ databases">
        <authorList>
            <person name="Duchaud E."/>
        </authorList>
    </citation>
    <scope>NUCLEOTIDE SEQUENCE [LARGE SCALE GENOMIC DNA]</scope>
    <source>
        <strain evidence="5">Ena-SAMPLE-TAB-13-05-2024-13:56:06:370-140302</strain>
    </source>
</reference>
<dbReference type="PANTHER" id="PTHR21089">
    <property type="entry name" value="SHIKIMATE DEHYDROGENASE"/>
    <property type="match status" value="1"/>
</dbReference>
<dbReference type="PANTHER" id="PTHR21089:SF1">
    <property type="entry name" value="BIFUNCTIONAL 3-DEHYDROQUINATE DEHYDRATASE_SHIKIMATE DEHYDROGENASE, CHLOROPLASTIC"/>
    <property type="match status" value="1"/>
</dbReference>
<dbReference type="GO" id="GO:0016301">
    <property type="term" value="F:kinase activity"/>
    <property type="evidence" value="ECO:0007669"/>
    <property type="project" value="UniProtKB-KW"/>
</dbReference>
<gene>
    <name evidence="5" type="ORF">T190607A01A_40228</name>
</gene>